<accession>A0A6A3PC24</accession>
<dbReference type="PANTHER" id="PTHR37067:SF3">
    <property type="entry name" value="PX DOMAIN-CONTAINING PROTEIN"/>
    <property type="match status" value="1"/>
</dbReference>
<reference evidence="4 6" key="1">
    <citation type="submission" date="2018-09" db="EMBL/GenBank/DDBJ databases">
        <title>Genomic investigation of the strawberry pathogen Phytophthora fragariae indicates pathogenicity is determined by transcriptional variation in three key races.</title>
        <authorList>
            <person name="Adams T.M."/>
            <person name="Armitage A.D."/>
            <person name="Sobczyk M.K."/>
            <person name="Bates H.J."/>
            <person name="Dunwell J.M."/>
            <person name="Nellist C.F."/>
            <person name="Harrison R.J."/>
        </authorList>
    </citation>
    <scope>NUCLEOTIDE SEQUENCE [LARGE SCALE GENOMIC DNA]</scope>
    <source>
        <strain evidence="2 4">SCRP249</strain>
        <strain evidence="1 6">SCRP324</strain>
        <strain evidence="3 5">SCRP333</strain>
    </source>
</reference>
<evidence type="ECO:0000313" key="2">
    <source>
        <dbReference type="EMBL" id="KAE9052353.1"/>
    </source>
</evidence>
<dbReference type="OrthoDB" id="10274753at2759"/>
<evidence type="ECO:0000313" key="3">
    <source>
        <dbReference type="EMBL" id="KAE9359135.1"/>
    </source>
</evidence>
<dbReference type="Proteomes" id="UP000435112">
    <property type="component" value="Unassembled WGS sequence"/>
</dbReference>
<name>A0A6A3PC24_9STRA</name>
<dbReference type="Proteomes" id="UP000429607">
    <property type="component" value="Unassembled WGS sequence"/>
</dbReference>
<protein>
    <submittedName>
        <fullName evidence="2">Uncharacterized protein</fullName>
    </submittedName>
</protein>
<gene>
    <name evidence="2" type="ORF">PR001_g598</name>
    <name evidence="1" type="ORF">PR002_g728</name>
    <name evidence="3" type="ORF">PR003_g910</name>
</gene>
<evidence type="ECO:0000313" key="4">
    <source>
        <dbReference type="Proteomes" id="UP000429607"/>
    </source>
</evidence>
<dbReference type="Proteomes" id="UP000434957">
    <property type="component" value="Unassembled WGS sequence"/>
</dbReference>
<keyword evidence="5" id="KW-1185">Reference proteome</keyword>
<dbReference type="EMBL" id="QXFT01000022">
    <property type="protein sequence ID" value="KAE9359135.1"/>
    <property type="molecule type" value="Genomic_DNA"/>
</dbReference>
<sequence>MEQKRNMRQTKLGGKAPVSRKITKRGSKFAKKYLILYGLKIGARDAVTSAVETAVCRFCTTFGR</sequence>
<dbReference type="EMBL" id="QXFV01000015">
    <property type="protein sequence ID" value="KAE9052353.1"/>
    <property type="molecule type" value="Genomic_DNA"/>
</dbReference>
<evidence type="ECO:0000313" key="1">
    <source>
        <dbReference type="EMBL" id="KAE9047965.1"/>
    </source>
</evidence>
<evidence type="ECO:0000313" key="5">
    <source>
        <dbReference type="Proteomes" id="UP000434957"/>
    </source>
</evidence>
<dbReference type="EMBL" id="QXFU01000018">
    <property type="protein sequence ID" value="KAE9047965.1"/>
    <property type="molecule type" value="Genomic_DNA"/>
</dbReference>
<proteinExistence type="predicted"/>
<comment type="caution">
    <text evidence="2">The sequence shown here is derived from an EMBL/GenBank/DDBJ whole genome shotgun (WGS) entry which is preliminary data.</text>
</comment>
<organism evidence="2 4">
    <name type="scientific">Phytophthora rubi</name>
    <dbReference type="NCBI Taxonomy" id="129364"/>
    <lineage>
        <taxon>Eukaryota</taxon>
        <taxon>Sar</taxon>
        <taxon>Stramenopiles</taxon>
        <taxon>Oomycota</taxon>
        <taxon>Peronosporomycetes</taxon>
        <taxon>Peronosporales</taxon>
        <taxon>Peronosporaceae</taxon>
        <taxon>Phytophthora</taxon>
    </lineage>
</organism>
<dbReference type="PANTHER" id="PTHR37067">
    <property type="entry name" value="PX DOMAIN-CONTAINING PROTEIN"/>
    <property type="match status" value="1"/>
</dbReference>
<dbReference type="AlphaFoldDB" id="A0A6A3PC24"/>
<evidence type="ECO:0000313" key="6">
    <source>
        <dbReference type="Proteomes" id="UP000435112"/>
    </source>
</evidence>